<evidence type="ECO:0000313" key="2">
    <source>
        <dbReference type="Proteomes" id="UP001501510"/>
    </source>
</evidence>
<proteinExistence type="predicted"/>
<protein>
    <submittedName>
        <fullName evidence="1">Uncharacterized protein</fullName>
    </submittedName>
</protein>
<gene>
    <name evidence="1" type="ORF">GCM10008906_02340</name>
</gene>
<dbReference type="Proteomes" id="UP001501510">
    <property type="component" value="Unassembled WGS sequence"/>
</dbReference>
<sequence>MKKVYKMKRTLSIKSFISQFGKSFSEHMKDRLSDLEVRSVLTRKDVKNQFDLKHVEHIKYDETTDSGSSSEKEYSYGQFIVEDEVLYFSEKCLEDKQVKESPIVETIYNNLSGDDMISLEEPFECCAKKVDDSNIDYIVDTILTVFPDVSQKYLDIVKDMTYRAKNKKDNYFFTH</sequence>
<name>A0ABP3UJY1_9CLOT</name>
<reference evidence="2" key="1">
    <citation type="journal article" date="2019" name="Int. J. Syst. Evol. Microbiol.">
        <title>The Global Catalogue of Microorganisms (GCM) 10K type strain sequencing project: providing services to taxonomists for standard genome sequencing and annotation.</title>
        <authorList>
            <consortium name="The Broad Institute Genomics Platform"/>
            <consortium name="The Broad Institute Genome Sequencing Center for Infectious Disease"/>
            <person name="Wu L."/>
            <person name="Ma J."/>
        </authorList>
    </citation>
    <scope>NUCLEOTIDE SEQUENCE [LARGE SCALE GENOMIC DNA]</scope>
    <source>
        <strain evidence="2">JCM 1407</strain>
    </source>
</reference>
<dbReference type="RefSeq" id="WP_343757991.1">
    <property type="nucleotide sequence ID" value="NZ_BAAACG010000001.1"/>
</dbReference>
<organism evidence="1 2">
    <name type="scientific">Clostridium oceanicum</name>
    <dbReference type="NCBI Taxonomy" id="1543"/>
    <lineage>
        <taxon>Bacteria</taxon>
        <taxon>Bacillati</taxon>
        <taxon>Bacillota</taxon>
        <taxon>Clostridia</taxon>
        <taxon>Eubacteriales</taxon>
        <taxon>Clostridiaceae</taxon>
        <taxon>Clostridium</taxon>
    </lineage>
</organism>
<dbReference type="EMBL" id="BAAACG010000001">
    <property type="protein sequence ID" value="GAA0732566.1"/>
    <property type="molecule type" value="Genomic_DNA"/>
</dbReference>
<keyword evidence="2" id="KW-1185">Reference proteome</keyword>
<evidence type="ECO:0000313" key="1">
    <source>
        <dbReference type="EMBL" id="GAA0732566.1"/>
    </source>
</evidence>
<accession>A0ABP3UJY1</accession>
<comment type="caution">
    <text evidence="1">The sequence shown here is derived from an EMBL/GenBank/DDBJ whole genome shotgun (WGS) entry which is preliminary data.</text>
</comment>